<feature type="domain" description="Peptidase M6-like" evidence="2">
    <location>
        <begin position="108"/>
        <end position="322"/>
    </location>
</feature>
<gene>
    <name evidence="3" type="ORF">B0T14DRAFT_567718</name>
</gene>
<dbReference type="InterPro" id="IPR008757">
    <property type="entry name" value="Peptidase_M6-like_domain"/>
</dbReference>
<dbReference type="AlphaFoldDB" id="A0AA39WSW8"/>
<dbReference type="EMBL" id="JAULSU010000004">
    <property type="protein sequence ID" value="KAK0621003.1"/>
    <property type="molecule type" value="Genomic_DNA"/>
</dbReference>
<dbReference type="GO" id="GO:0006508">
    <property type="term" value="P:proteolysis"/>
    <property type="evidence" value="ECO:0007669"/>
    <property type="project" value="InterPro"/>
</dbReference>
<dbReference type="Proteomes" id="UP001175000">
    <property type="component" value="Unassembled WGS sequence"/>
</dbReference>
<proteinExistence type="predicted"/>
<evidence type="ECO:0000313" key="4">
    <source>
        <dbReference type="Proteomes" id="UP001175000"/>
    </source>
</evidence>
<feature type="region of interest" description="Disordered" evidence="1">
    <location>
        <begin position="451"/>
        <end position="478"/>
    </location>
</feature>
<dbReference type="PANTHER" id="PTHR41775:SF1">
    <property type="entry name" value="PEPTIDASE M6-LIKE DOMAIN-CONTAINING PROTEIN"/>
    <property type="match status" value="1"/>
</dbReference>
<evidence type="ECO:0000259" key="2">
    <source>
        <dbReference type="Pfam" id="PF05547"/>
    </source>
</evidence>
<dbReference type="GO" id="GO:0008233">
    <property type="term" value="F:peptidase activity"/>
    <property type="evidence" value="ECO:0007669"/>
    <property type="project" value="InterPro"/>
</dbReference>
<comment type="caution">
    <text evidence="3">The sequence shown here is derived from an EMBL/GenBank/DDBJ whole genome shotgun (WGS) entry which is preliminary data.</text>
</comment>
<dbReference type="NCBIfam" id="TIGR03296">
    <property type="entry name" value="M6dom_TIGR03296"/>
    <property type="match status" value="1"/>
</dbReference>
<dbReference type="Pfam" id="PF05547">
    <property type="entry name" value="Peptidase_M6"/>
    <property type="match status" value="1"/>
</dbReference>
<evidence type="ECO:0000256" key="1">
    <source>
        <dbReference type="SAM" id="MobiDB-lite"/>
    </source>
</evidence>
<dbReference type="PANTHER" id="PTHR41775">
    <property type="entry name" value="SECRETED PROTEIN-RELATED"/>
    <property type="match status" value="1"/>
</dbReference>
<sequence>MHDHGCSSNGPCPVPPHPKRLEREMLSANKTTFRRLSSDVPITTPFGLGDGVIFPPEDFPPGVPKAFMKRAAALQPPLRGPLNVLIVLTSYKDMAIRPDAAEYFNTLFFSHGKVKTGSVTEYYEEVSGGRVSITGSIFGPYILPETAEYYSRDGWGFRNAAKSTAPENPNTQTMAGHALDALLKDKPSIDLGPFDNNGRAQGTVDAFIVVHAGIGGEIDGSNPKRDIWSVKWDLKKQRTVGKSNTKVYGFLTIPEDAKVGVSAHEIGHLVFGWPDLYDNSQRTRGVGKWCLMSGGTWGSIQGTEEGTVPCHPSAWCKVQQGWVDLQASKGVKAVLLSDVKGAAVVKGIKASASSKADNTGVVYRLWTNGDANSKEYFLIESRKRYGFDRSLPGEGLLVWHIDDNVEENDFSKSDHLKVTLLNADFKSKGLPVSHKEYKDGEGCPFPGLTKNQTFNATSSPNSHSHSNLDTSVSVTNISDDSRNGVVRMDISVQPPRAKL</sequence>
<keyword evidence="4" id="KW-1185">Reference proteome</keyword>
<evidence type="ECO:0000313" key="3">
    <source>
        <dbReference type="EMBL" id="KAK0621003.1"/>
    </source>
</evidence>
<organism evidence="3 4">
    <name type="scientific">Immersiella caudata</name>
    <dbReference type="NCBI Taxonomy" id="314043"/>
    <lineage>
        <taxon>Eukaryota</taxon>
        <taxon>Fungi</taxon>
        <taxon>Dikarya</taxon>
        <taxon>Ascomycota</taxon>
        <taxon>Pezizomycotina</taxon>
        <taxon>Sordariomycetes</taxon>
        <taxon>Sordariomycetidae</taxon>
        <taxon>Sordariales</taxon>
        <taxon>Lasiosphaeriaceae</taxon>
        <taxon>Immersiella</taxon>
    </lineage>
</organism>
<protein>
    <submittedName>
        <fullName evidence="3">Immune inhibitor A peptidase M6-domain-containing protein</fullName>
    </submittedName>
</protein>
<reference evidence="3" key="1">
    <citation type="submission" date="2023-06" db="EMBL/GenBank/DDBJ databases">
        <title>Genome-scale phylogeny and comparative genomics of the fungal order Sordariales.</title>
        <authorList>
            <consortium name="Lawrence Berkeley National Laboratory"/>
            <person name="Hensen N."/>
            <person name="Bonometti L."/>
            <person name="Westerberg I."/>
            <person name="Brannstrom I.O."/>
            <person name="Guillou S."/>
            <person name="Cros-Aarteil S."/>
            <person name="Calhoun S."/>
            <person name="Haridas S."/>
            <person name="Kuo A."/>
            <person name="Mondo S."/>
            <person name="Pangilinan J."/>
            <person name="Riley R."/>
            <person name="Labutti K."/>
            <person name="Andreopoulos B."/>
            <person name="Lipzen A."/>
            <person name="Chen C."/>
            <person name="Yanf M."/>
            <person name="Daum C."/>
            <person name="Ng V."/>
            <person name="Clum A."/>
            <person name="Steindorff A."/>
            <person name="Ohm R."/>
            <person name="Martin F."/>
            <person name="Silar P."/>
            <person name="Natvig D."/>
            <person name="Lalanne C."/>
            <person name="Gautier V."/>
            <person name="Ament-Velasquez S.L."/>
            <person name="Kruys A."/>
            <person name="Hutchinson M.I."/>
            <person name="Powell A.J."/>
            <person name="Barry K."/>
            <person name="Miller A.N."/>
            <person name="Grigoriev I.V."/>
            <person name="Debuchy R."/>
            <person name="Gladieux P."/>
            <person name="Thoren M.H."/>
            <person name="Johannesson H."/>
        </authorList>
    </citation>
    <scope>NUCLEOTIDE SEQUENCE</scope>
    <source>
        <strain evidence="3">CBS 606.72</strain>
    </source>
</reference>
<accession>A0AA39WSW8</accession>
<name>A0AA39WSW8_9PEZI</name>
<dbReference type="SUPFAM" id="SSF55486">
    <property type="entry name" value="Metalloproteases ('zincins'), catalytic domain"/>
    <property type="match status" value="1"/>
</dbReference>